<dbReference type="InterPro" id="IPR009920">
    <property type="entry name" value="HEPPP_synth_su1"/>
</dbReference>
<name>A0A223EMJ3_9BACI</name>
<dbReference type="GeneID" id="56475494"/>
<dbReference type="Proteomes" id="UP000214618">
    <property type="component" value="Chromosome"/>
</dbReference>
<evidence type="ECO:0008006" key="3">
    <source>
        <dbReference type="Google" id="ProtNLM"/>
    </source>
</evidence>
<dbReference type="RefSeq" id="WP_063233211.1">
    <property type="nucleotide sequence ID" value="NZ_BCVO01000008.1"/>
</dbReference>
<protein>
    <recommendedName>
        <fullName evidence="3">Heptaprenyl diphosphate synthase</fullName>
    </recommendedName>
</protein>
<evidence type="ECO:0000313" key="2">
    <source>
        <dbReference type="Proteomes" id="UP000214618"/>
    </source>
</evidence>
<dbReference type="EMBL" id="CP017704">
    <property type="protein sequence ID" value="ASS96391.1"/>
    <property type="molecule type" value="Genomic_DNA"/>
</dbReference>
<gene>
    <name evidence="1" type="ORF">BS1321_22200</name>
</gene>
<organism evidence="1 2">
    <name type="scientific">Peribacillus simplex NBRC 15720 = DSM 1321</name>
    <dbReference type="NCBI Taxonomy" id="1349754"/>
    <lineage>
        <taxon>Bacteria</taxon>
        <taxon>Bacillati</taxon>
        <taxon>Bacillota</taxon>
        <taxon>Bacilli</taxon>
        <taxon>Bacillales</taxon>
        <taxon>Bacillaceae</taxon>
        <taxon>Peribacillus</taxon>
    </lineage>
</organism>
<evidence type="ECO:0000313" key="1">
    <source>
        <dbReference type="EMBL" id="ASS96391.1"/>
    </source>
</evidence>
<accession>A0A223EMJ3</accession>
<dbReference type="GO" id="GO:0009234">
    <property type="term" value="P:menaquinone biosynthetic process"/>
    <property type="evidence" value="ECO:0007669"/>
    <property type="project" value="InterPro"/>
</dbReference>
<sequence>MLNITDDIRQLKRLIETKAQHPYLLKHIQKPSLDEDKLILLWGLFNDLDVTSEKRNQYIISTMLVQVALDTHEIVSNSGEGIELPEVLKNRQLQVLAGDYYSGLYYQGLASVGNVDMIRILSSAIKKINDNKIILYQQGFINDVPTLLMTIKAIEASLIHKLADYYNEPAWIEISENLLLLKRLHAEKSSYMKSGQSIVFDVLREMPFDDLISGEVPISEKEEQVRTQFDKCLRDARQSVERSMRKLAKLDDELLERVKAILEQTESIANSYVKEG</sequence>
<dbReference type="Pfam" id="PF07307">
    <property type="entry name" value="HEPPP_synt_1"/>
    <property type="match status" value="1"/>
</dbReference>
<reference evidence="1 2" key="1">
    <citation type="submission" date="2016-10" db="EMBL/GenBank/DDBJ databases">
        <title>The whole genome sequencing and assembly of Bacillus simplex DSM 1321 strain.</title>
        <authorList>
            <person name="Park M.-K."/>
            <person name="Lee Y.-J."/>
            <person name="Yi H."/>
            <person name="Bahn Y.-S."/>
            <person name="Kim J.F."/>
            <person name="Lee D.-W."/>
        </authorList>
    </citation>
    <scope>NUCLEOTIDE SEQUENCE [LARGE SCALE GENOMIC DNA]</scope>
    <source>
        <strain evidence="1 2">DSM 1321</strain>
    </source>
</reference>
<dbReference type="AlphaFoldDB" id="A0A223EMJ3"/>
<proteinExistence type="predicted"/>
<dbReference type="Gene3D" id="1.20.120.1450">
    <property type="match status" value="1"/>
</dbReference>
<dbReference type="OrthoDB" id="2417886at2"/>